<evidence type="ECO:0000256" key="1">
    <source>
        <dbReference type="SAM" id="MobiDB-lite"/>
    </source>
</evidence>
<dbReference type="Proteomes" id="UP000255066">
    <property type="component" value="Unassembled WGS sequence"/>
</dbReference>
<gene>
    <name evidence="2" type="ORF">Lbir_0689</name>
    <name evidence="3" type="ORF">NCTC12437_01232</name>
</gene>
<evidence type="ECO:0000313" key="5">
    <source>
        <dbReference type="Proteomes" id="UP000255066"/>
    </source>
</evidence>
<dbReference type="AlphaFoldDB" id="A0A378I8I0"/>
<sequence>MKTLEVYVRKEWIDQNTSRQRYRALTYQDPLSMLTKSAKAIPAIGLAGAGMGKNLANQSLSLSNYGLHTLKEVHNGIANVGKNEDCRFNTPVDMSGQKELKKAVDLHGALPFSKIFIVTDDNVSEDLLDRGVIFHSNTEATRFAGMYTSLDDYMASDFYKEPSKLVSVIINRKDLSVFKMEMSAYLHQRENSWKSAFLVVPELNAHSFKFTDNEDGTYRIDFPKDISRKEYLKYFKQTNEASLESNPSSDIELSEIKQPKNKWQSFSDSEKEKEKETESEELSSDSEEIPEEEELNSRGRVLASSMEKGEFQAERNPHLEEENTQDASDELRNPGVRPTP</sequence>
<reference evidence="3 5" key="2">
    <citation type="submission" date="2018-06" db="EMBL/GenBank/DDBJ databases">
        <authorList>
            <consortium name="Pathogen Informatics"/>
            <person name="Doyle S."/>
        </authorList>
    </citation>
    <scope>NUCLEOTIDE SEQUENCE [LARGE SCALE GENOMIC DNA]</scope>
    <source>
        <strain evidence="3 5">NCTC12437</strain>
    </source>
</reference>
<name>A0A378I8I0_9GAMM</name>
<dbReference type="EMBL" id="LNXT01000008">
    <property type="protein sequence ID" value="KTC74656.1"/>
    <property type="molecule type" value="Genomic_DNA"/>
</dbReference>
<dbReference type="OrthoDB" id="5651650at2"/>
<feature type="compositionally biased region" description="Basic and acidic residues" evidence="1">
    <location>
        <begin position="307"/>
        <end position="321"/>
    </location>
</feature>
<organism evidence="3 5">
    <name type="scientific">Legionella birminghamensis</name>
    <dbReference type="NCBI Taxonomy" id="28083"/>
    <lineage>
        <taxon>Bacteria</taxon>
        <taxon>Pseudomonadati</taxon>
        <taxon>Pseudomonadota</taxon>
        <taxon>Gammaproteobacteria</taxon>
        <taxon>Legionellales</taxon>
        <taxon>Legionellaceae</taxon>
        <taxon>Legionella</taxon>
    </lineage>
</organism>
<accession>A0A378I8I0</accession>
<evidence type="ECO:0000313" key="2">
    <source>
        <dbReference type="EMBL" id="KTC74656.1"/>
    </source>
</evidence>
<keyword evidence="4" id="KW-1185">Reference proteome</keyword>
<evidence type="ECO:0000313" key="3">
    <source>
        <dbReference type="EMBL" id="STX31459.1"/>
    </source>
</evidence>
<protein>
    <submittedName>
        <fullName evidence="3">Uncharacterized protein</fullName>
    </submittedName>
</protein>
<proteinExistence type="predicted"/>
<dbReference type="RefSeq" id="WP_058522800.1">
    <property type="nucleotide sequence ID" value="NZ_CAAAHV010000005.1"/>
</dbReference>
<dbReference type="Proteomes" id="UP000054735">
    <property type="component" value="Unassembled WGS sequence"/>
</dbReference>
<feature type="compositionally biased region" description="Acidic residues" evidence="1">
    <location>
        <begin position="277"/>
        <end position="294"/>
    </location>
</feature>
<dbReference type="EMBL" id="UGNW01000001">
    <property type="protein sequence ID" value="STX31459.1"/>
    <property type="molecule type" value="Genomic_DNA"/>
</dbReference>
<evidence type="ECO:0000313" key="4">
    <source>
        <dbReference type="Proteomes" id="UP000054735"/>
    </source>
</evidence>
<reference evidence="2 4" key="1">
    <citation type="submission" date="2015-11" db="EMBL/GenBank/DDBJ databases">
        <title>Genomic analysis of 38 Legionella species identifies large and diverse effector repertoires.</title>
        <authorList>
            <person name="Burstein D."/>
            <person name="Amaro F."/>
            <person name="Zusman T."/>
            <person name="Lifshitz Z."/>
            <person name="Cohen O."/>
            <person name="Gilbert J.A."/>
            <person name="Pupko T."/>
            <person name="Shuman H.A."/>
            <person name="Segal G."/>
        </authorList>
    </citation>
    <scope>NUCLEOTIDE SEQUENCE [LARGE SCALE GENOMIC DNA]</scope>
    <source>
        <strain evidence="2 4">CDC#1407-AL-14</strain>
    </source>
</reference>
<feature type="region of interest" description="Disordered" evidence="1">
    <location>
        <begin position="243"/>
        <end position="340"/>
    </location>
</feature>